<evidence type="ECO:0000256" key="5">
    <source>
        <dbReference type="ARBA" id="ARBA00023085"/>
    </source>
</evidence>
<organism evidence="7 8">
    <name type="scientific">Rosa chinensis</name>
    <name type="common">China rose</name>
    <dbReference type="NCBI Taxonomy" id="74649"/>
    <lineage>
        <taxon>Eukaryota</taxon>
        <taxon>Viridiplantae</taxon>
        <taxon>Streptophyta</taxon>
        <taxon>Embryophyta</taxon>
        <taxon>Tracheophyta</taxon>
        <taxon>Spermatophyta</taxon>
        <taxon>Magnoliopsida</taxon>
        <taxon>eudicotyledons</taxon>
        <taxon>Gunneridae</taxon>
        <taxon>Pentapetalae</taxon>
        <taxon>rosids</taxon>
        <taxon>fabids</taxon>
        <taxon>Rosales</taxon>
        <taxon>Rosaceae</taxon>
        <taxon>Rosoideae</taxon>
        <taxon>Rosoideae incertae sedis</taxon>
        <taxon>Rosa</taxon>
    </lineage>
</organism>
<protein>
    <submittedName>
        <fullName evidence="7">Putative pectinesterase</fullName>
        <ecNumber evidence="7">3.1.1.11</ecNumber>
    </submittedName>
</protein>
<comment type="pathway">
    <text evidence="2">Glycan metabolism; pectin degradation; 2-dehydro-3-deoxy-D-gluconate from pectin: step 1/5.</text>
</comment>
<dbReference type="Gene3D" id="2.160.20.10">
    <property type="entry name" value="Single-stranded right-handed beta-helix, Pectin lyase-like"/>
    <property type="match status" value="1"/>
</dbReference>
<keyword evidence="8" id="KW-1185">Reference proteome</keyword>
<evidence type="ECO:0000256" key="1">
    <source>
        <dbReference type="ARBA" id="ARBA00004191"/>
    </source>
</evidence>
<sequence length="53" mass="5781">MNVGVGASTDKRVRWPGFHVLNGPQEVSPFTVSRFIQGESWILGTGVPVWLGI</sequence>
<evidence type="ECO:0000313" key="8">
    <source>
        <dbReference type="Proteomes" id="UP000238479"/>
    </source>
</evidence>
<evidence type="ECO:0000259" key="6">
    <source>
        <dbReference type="Pfam" id="PF01095"/>
    </source>
</evidence>
<dbReference type="InterPro" id="IPR012334">
    <property type="entry name" value="Pectin_lyas_fold"/>
</dbReference>
<dbReference type="UniPathway" id="UPA00545">
    <property type="reaction ID" value="UER00823"/>
</dbReference>
<dbReference type="GO" id="GO:0045490">
    <property type="term" value="P:pectin catabolic process"/>
    <property type="evidence" value="ECO:0007669"/>
    <property type="project" value="UniProtKB-UniPathway"/>
</dbReference>
<keyword evidence="5" id="KW-0063">Aspartyl esterase</keyword>
<dbReference type="Gramene" id="PRQ57556">
    <property type="protein sequence ID" value="PRQ57556"/>
    <property type="gene ID" value="RchiOBHm_Chr1g0349591"/>
</dbReference>
<dbReference type="GO" id="GO:0030599">
    <property type="term" value="F:pectinesterase activity"/>
    <property type="evidence" value="ECO:0007669"/>
    <property type="project" value="UniProtKB-EC"/>
</dbReference>
<dbReference type="STRING" id="74649.A0A2P6SFY7"/>
<reference evidence="7 8" key="1">
    <citation type="journal article" date="2018" name="Nat. Genet.">
        <title>The Rosa genome provides new insights in the design of modern roses.</title>
        <authorList>
            <person name="Bendahmane M."/>
        </authorList>
    </citation>
    <scope>NUCLEOTIDE SEQUENCE [LARGE SCALE GENOMIC DNA]</scope>
    <source>
        <strain evidence="8">cv. Old Blush</strain>
    </source>
</reference>
<feature type="domain" description="Pectinesterase catalytic" evidence="6">
    <location>
        <begin position="1"/>
        <end position="39"/>
    </location>
</feature>
<dbReference type="Pfam" id="PF01095">
    <property type="entry name" value="Pectinesterase"/>
    <property type="match status" value="1"/>
</dbReference>
<evidence type="ECO:0000313" key="7">
    <source>
        <dbReference type="EMBL" id="PRQ57556.1"/>
    </source>
</evidence>
<dbReference type="InterPro" id="IPR000070">
    <property type="entry name" value="Pectinesterase_cat"/>
</dbReference>
<comment type="caution">
    <text evidence="7">The sequence shown here is derived from an EMBL/GenBank/DDBJ whole genome shotgun (WGS) entry which is preliminary data.</text>
</comment>
<keyword evidence="3" id="KW-0134">Cell wall</keyword>
<evidence type="ECO:0000256" key="3">
    <source>
        <dbReference type="ARBA" id="ARBA00022512"/>
    </source>
</evidence>
<keyword evidence="3" id="KW-0964">Secreted</keyword>
<dbReference type="EC" id="3.1.1.11" evidence="7"/>
<dbReference type="EMBL" id="PDCK01000039">
    <property type="protein sequence ID" value="PRQ57556.1"/>
    <property type="molecule type" value="Genomic_DNA"/>
</dbReference>
<dbReference type="Proteomes" id="UP000238479">
    <property type="component" value="Chromosome 1"/>
</dbReference>
<accession>A0A2P6SFY7</accession>
<dbReference type="SUPFAM" id="SSF51126">
    <property type="entry name" value="Pectin lyase-like"/>
    <property type="match status" value="1"/>
</dbReference>
<name>A0A2P6SFY7_ROSCH</name>
<gene>
    <name evidence="7" type="ORF">RchiOBHm_Chr1g0349591</name>
</gene>
<keyword evidence="4 7" id="KW-0378">Hydrolase</keyword>
<dbReference type="GO" id="GO:0042545">
    <property type="term" value="P:cell wall modification"/>
    <property type="evidence" value="ECO:0007669"/>
    <property type="project" value="InterPro"/>
</dbReference>
<dbReference type="InterPro" id="IPR011050">
    <property type="entry name" value="Pectin_lyase_fold/virulence"/>
</dbReference>
<evidence type="ECO:0000256" key="4">
    <source>
        <dbReference type="ARBA" id="ARBA00022801"/>
    </source>
</evidence>
<dbReference type="AlphaFoldDB" id="A0A2P6SFY7"/>
<evidence type="ECO:0000256" key="2">
    <source>
        <dbReference type="ARBA" id="ARBA00005184"/>
    </source>
</evidence>
<proteinExistence type="predicted"/>
<comment type="subcellular location">
    <subcellularLocation>
        <location evidence="1">Secreted</location>
        <location evidence="1">Cell wall</location>
    </subcellularLocation>
</comment>